<organism evidence="1 2">
    <name type="scientific">Raoultella terrigena</name>
    <name type="common">Klebsiella terrigena</name>
    <dbReference type="NCBI Taxonomy" id="577"/>
    <lineage>
        <taxon>Bacteria</taxon>
        <taxon>Pseudomonadati</taxon>
        <taxon>Pseudomonadota</taxon>
        <taxon>Gammaproteobacteria</taxon>
        <taxon>Enterobacterales</taxon>
        <taxon>Enterobacteriaceae</taxon>
        <taxon>Klebsiella/Raoultella group</taxon>
        <taxon>Raoultella</taxon>
    </lineage>
</organism>
<reference evidence="1 2" key="1">
    <citation type="submission" date="2018-12" db="EMBL/GenBank/DDBJ databases">
        <authorList>
            <consortium name="Pathogen Informatics"/>
        </authorList>
    </citation>
    <scope>NUCLEOTIDE SEQUENCE [LARGE SCALE GENOMIC DNA]</scope>
    <source>
        <strain evidence="1 2">NCTC9997</strain>
    </source>
</reference>
<dbReference type="SUPFAM" id="SSF51735">
    <property type="entry name" value="NAD(P)-binding Rossmann-fold domains"/>
    <property type="match status" value="1"/>
</dbReference>
<keyword evidence="2" id="KW-1185">Reference proteome</keyword>
<proteinExistence type="predicted"/>
<dbReference type="PANTHER" id="PTHR13812:SF19">
    <property type="entry name" value="KETIMINE REDUCTASE MU-CRYSTALLIN"/>
    <property type="match status" value="1"/>
</dbReference>
<name>A0A7Z8ZB87_RAOTE</name>
<sequence>MKFISEHESAALICHEMAYDAIRESLIAASKSETLNFPVVHGKGSNNVNSFSIKASSTSELAGLKVGSYWPGNSDIGVPRHNSLILLFDQEKGKIDAAIEAGKVNAFRTSAANAVAADVLARPDSVVLAVFGAGHQARYECTALLRIRPIHTVLIVGRNPERAQEMADELRNKGITVHCCDAEKACREADIIVTATPSRSPLFLAEWVRPGTHVVSMGSDAVGKQELPVELLTKSRLFCDLPSQSRLIGEYQHAPKDTEVVAIGDVLTGRAEGRTVNDDITIFDSSGLSVQDLYIAKALLELWGLHTADS</sequence>
<dbReference type="RefSeq" id="WP_135184642.1">
    <property type="nucleotide sequence ID" value="NZ_JBFPGJ010000001.1"/>
</dbReference>
<protein>
    <submittedName>
        <fullName evidence="1">Ectoine utilization protein EutC</fullName>
    </submittedName>
</protein>
<dbReference type="PANTHER" id="PTHR13812">
    <property type="entry name" value="KETIMINE REDUCTASE MU-CRYSTALLIN"/>
    <property type="match status" value="1"/>
</dbReference>
<dbReference type="InterPro" id="IPR036291">
    <property type="entry name" value="NAD(P)-bd_dom_sf"/>
</dbReference>
<evidence type="ECO:0000313" key="1">
    <source>
        <dbReference type="EMBL" id="VED50492.1"/>
    </source>
</evidence>
<accession>A0A7Z8ZB87</accession>
<dbReference type="Gene3D" id="3.40.50.720">
    <property type="entry name" value="NAD(P)-binding Rossmann-like Domain"/>
    <property type="match status" value="1"/>
</dbReference>
<dbReference type="EMBL" id="LR134253">
    <property type="protein sequence ID" value="VED50492.1"/>
    <property type="molecule type" value="Genomic_DNA"/>
</dbReference>
<dbReference type="Gene3D" id="3.30.1780.10">
    <property type="entry name" value="ornithine cyclodeaminase, domain 1"/>
    <property type="match status" value="1"/>
</dbReference>
<dbReference type="PIRSF" id="PIRSF001439">
    <property type="entry name" value="CryM"/>
    <property type="match status" value="1"/>
</dbReference>
<dbReference type="GO" id="GO:0005737">
    <property type="term" value="C:cytoplasm"/>
    <property type="evidence" value="ECO:0007669"/>
    <property type="project" value="TreeGrafter"/>
</dbReference>
<evidence type="ECO:0000313" key="2">
    <source>
        <dbReference type="Proteomes" id="UP000267630"/>
    </source>
</evidence>
<gene>
    <name evidence="1" type="ORF">NCTC9997_03268</name>
</gene>
<dbReference type="Pfam" id="PF02423">
    <property type="entry name" value="OCD_Mu_crystall"/>
    <property type="match status" value="1"/>
</dbReference>
<dbReference type="InterPro" id="IPR003462">
    <property type="entry name" value="ODC_Mu_crystall"/>
</dbReference>
<dbReference type="InterPro" id="IPR023401">
    <property type="entry name" value="ODC_N"/>
</dbReference>
<dbReference type="AlphaFoldDB" id="A0A7Z8ZB87"/>
<dbReference type="Proteomes" id="UP000267630">
    <property type="component" value="Chromosome 3"/>
</dbReference>